<protein>
    <submittedName>
        <fullName evidence="2">Uncharacterized protein</fullName>
    </submittedName>
</protein>
<dbReference type="RefSeq" id="WP_186769337.1">
    <property type="nucleotide sequence ID" value="NZ_JACOMF010000003.1"/>
</dbReference>
<dbReference type="Proteomes" id="UP000600101">
    <property type="component" value="Unassembled WGS sequence"/>
</dbReference>
<evidence type="ECO:0000313" key="2">
    <source>
        <dbReference type="EMBL" id="MBC4014575.1"/>
    </source>
</evidence>
<keyword evidence="1" id="KW-1133">Transmembrane helix</keyword>
<feature type="transmembrane region" description="Helical" evidence="1">
    <location>
        <begin position="462"/>
        <end position="479"/>
    </location>
</feature>
<keyword evidence="1" id="KW-0472">Membrane</keyword>
<dbReference type="EMBL" id="JACOMF010000003">
    <property type="protein sequence ID" value="MBC4014575.1"/>
    <property type="molecule type" value="Genomic_DNA"/>
</dbReference>
<dbReference type="AlphaFoldDB" id="A0A9X0UFN7"/>
<accession>A0A9X0UFN7</accession>
<name>A0A9X0UFN7_9PROT</name>
<comment type="caution">
    <text evidence="2">The sequence shown here is derived from an EMBL/GenBank/DDBJ whole genome shotgun (WGS) entry which is preliminary data.</text>
</comment>
<keyword evidence="3" id="KW-1185">Reference proteome</keyword>
<evidence type="ECO:0000313" key="3">
    <source>
        <dbReference type="Proteomes" id="UP000600101"/>
    </source>
</evidence>
<gene>
    <name evidence="2" type="ORF">H7965_04485</name>
</gene>
<feature type="transmembrane region" description="Helical" evidence="1">
    <location>
        <begin position="430"/>
        <end position="450"/>
    </location>
</feature>
<proteinExistence type="predicted"/>
<evidence type="ECO:0000256" key="1">
    <source>
        <dbReference type="SAM" id="Phobius"/>
    </source>
</evidence>
<organism evidence="2 3">
    <name type="scientific">Siccirubricoccus deserti</name>
    <dbReference type="NCBI Taxonomy" id="2013562"/>
    <lineage>
        <taxon>Bacteria</taxon>
        <taxon>Pseudomonadati</taxon>
        <taxon>Pseudomonadota</taxon>
        <taxon>Alphaproteobacteria</taxon>
        <taxon>Acetobacterales</taxon>
        <taxon>Roseomonadaceae</taxon>
        <taxon>Siccirubricoccus</taxon>
    </lineage>
</organism>
<keyword evidence="1" id="KW-0812">Transmembrane</keyword>
<reference evidence="2" key="1">
    <citation type="submission" date="2020-08" db="EMBL/GenBank/DDBJ databases">
        <authorList>
            <person name="Hu Y."/>
            <person name="Nguyen S.V."/>
            <person name="Li F."/>
            <person name="Fanning S."/>
        </authorList>
    </citation>
    <scope>NUCLEOTIDE SEQUENCE</scope>
    <source>
        <strain evidence="2">SYSU D8009</strain>
    </source>
</reference>
<feature type="transmembrane region" description="Helical" evidence="1">
    <location>
        <begin position="388"/>
        <end position="409"/>
    </location>
</feature>
<sequence>MSEDTNFDPLSRRGVERLVNDCTLLLDYLSRMPDARLDWCFEETRGRASGTPPARMAAPPAETHSKADFLARLTTIGSQVRDTLASTFPVDSTEIAFLLAARDFLSAIAWPASVETIRVTQSYCAERQRLRQPLWRRAIAWVHGAGPTGPEEDRAVYYGRRIASRRDRYQFMLVSLAAVTIWLSFQTLVGQRLVLEANRFATQWAAHETNLRKASDEAIPLLRTRHLGEERFLESQPGFQRYCDYKINVHSSQLLAVAGGGAGDRSAMGVSDPSPGRTFFLDFNHQRLCDEGEALRYRAAALQASMQRWYGDIGPVVGLLRLPGEVYGIVYEQACIARVWANRALLDTPANAPRPSCSFLPARGGFREPPPEVAPTATFYVRAVGTEVFTGGMLAQLLPCLYAVLGALASMFRRLGQRVQAEALSISDHGGMRMTVILGVLAGAVIGLFVGQLQTMEGTETLTLAGFALLAGYAVDRLFNLFDNLSSRLFGEPAALVR</sequence>